<keyword evidence="7 10" id="KW-0028">Amino-acid biosynthesis</keyword>
<dbReference type="InterPro" id="IPR033940">
    <property type="entry name" value="IPMI_Swivel"/>
</dbReference>
<dbReference type="NCBIfam" id="NF002458">
    <property type="entry name" value="PRK01641.1"/>
    <property type="match status" value="1"/>
</dbReference>
<evidence type="ECO:0000256" key="3">
    <source>
        <dbReference type="ARBA" id="ARBA00004729"/>
    </source>
</evidence>
<sequence length="206" mass="22857">MDPFGTLAATVVPLRLANVDTDQLQPGRFLRKPRSDGYDNYLFHDLRRNEDGSMREDFPLNQPQYQSAEILVADRNFGGGSSREGAVYALADAGFRCVIAASFGDIFRSNCAKNGVLPVELPIEAIERIWEMAEADPSAPLTVDLATQTVRLANDPETFGFEIDPFVKECLMEGKDDIDLTLAHSETLSTFERSYGQDFPWLTPTG</sequence>
<evidence type="ECO:0000256" key="9">
    <source>
        <dbReference type="ARBA" id="ARBA00023304"/>
    </source>
</evidence>
<comment type="catalytic activity">
    <reaction evidence="1 10">
        <text>(2R,3S)-3-isopropylmalate = (2S)-2-isopropylmalate</text>
        <dbReference type="Rhea" id="RHEA:32287"/>
        <dbReference type="ChEBI" id="CHEBI:1178"/>
        <dbReference type="ChEBI" id="CHEBI:35121"/>
        <dbReference type="EC" id="4.2.1.33"/>
    </reaction>
</comment>
<evidence type="ECO:0000256" key="7">
    <source>
        <dbReference type="ARBA" id="ARBA00022605"/>
    </source>
</evidence>
<comment type="subunit">
    <text evidence="5 10">Heterodimer of LeuC and LeuD.</text>
</comment>
<evidence type="ECO:0000256" key="5">
    <source>
        <dbReference type="ARBA" id="ARBA00011271"/>
    </source>
</evidence>
<comment type="caution">
    <text evidence="12">The sequence shown here is derived from an EMBL/GenBank/DDBJ whole genome shotgun (WGS) entry which is preliminary data.</text>
</comment>
<keyword evidence="9 10" id="KW-0100">Branched-chain amino acid biosynthesis</keyword>
<organism evidence="12 13">
    <name type="scientific">Thalassobaculum litoreum DSM 18839</name>
    <dbReference type="NCBI Taxonomy" id="1123362"/>
    <lineage>
        <taxon>Bacteria</taxon>
        <taxon>Pseudomonadati</taxon>
        <taxon>Pseudomonadota</taxon>
        <taxon>Alphaproteobacteria</taxon>
        <taxon>Rhodospirillales</taxon>
        <taxon>Thalassobaculaceae</taxon>
        <taxon>Thalassobaculum</taxon>
    </lineage>
</organism>
<name>A0A8G2F226_9PROT</name>
<dbReference type="OrthoDB" id="9777465at2"/>
<dbReference type="Gene3D" id="3.20.19.10">
    <property type="entry name" value="Aconitase, domain 4"/>
    <property type="match status" value="1"/>
</dbReference>
<dbReference type="HAMAP" id="MF_01031">
    <property type="entry name" value="LeuD_type1"/>
    <property type="match status" value="1"/>
</dbReference>
<keyword evidence="6 10" id="KW-0432">Leucine biosynthesis</keyword>
<evidence type="ECO:0000256" key="10">
    <source>
        <dbReference type="HAMAP-Rule" id="MF_01031"/>
    </source>
</evidence>
<dbReference type="InterPro" id="IPR000573">
    <property type="entry name" value="AconitaseA/IPMdHydase_ssu_swvl"/>
</dbReference>
<dbReference type="EC" id="4.2.1.33" evidence="10"/>
<dbReference type="Pfam" id="PF00694">
    <property type="entry name" value="Aconitase_C"/>
    <property type="match status" value="1"/>
</dbReference>
<dbReference type="InterPro" id="IPR050075">
    <property type="entry name" value="LeuD"/>
</dbReference>
<dbReference type="EMBL" id="FNBW01000003">
    <property type="protein sequence ID" value="SDF38875.1"/>
    <property type="molecule type" value="Genomic_DNA"/>
</dbReference>
<dbReference type="Proteomes" id="UP000198615">
    <property type="component" value="Unassembled WGS sequence"/>
</dbReference>
<reference evidence="12 13" key="1">
    <citation type="submission" date="2016-10" db="EMBL/GenBank/DDBJ databases">
        <authorList>
            <person name="Varghese N."/>
            <person name="Submissions S."/>
        </authorList>
    </citation>
    <scope>NUCLEOTIDE SEQUENCE [LARGE SCALE GENOMIC DNA]</scope>
    <source>
        <strain evidence="12 13">DSM 18839</strain>
    </source>
</reference>
<dbReference type="InterPro" id="IPR015928">
    <property type="entry name" value="Aconitase/3IPM_dehydase_swvl"/>
</dbReference>
<keyword evidence="8 10" id="KW-0456">Lyase</keyword>
<dbReference type="SUPFAM" id="SSF52016">
    <property type="entry name" value="LeuD/IlvD-like"/>
    <property type="match status" value="1"/>
</dbReference>
<keyword evidence="13" id="KW-1185">Reference proteome</keyword>
<dbReference type="GO" id="GO:0003861">
    <property type="term" value="F:3-isopropylmalate dehydratase activity"/>
    <property type="evidence" value="ECO:0007669"/>
    <property type="project" value="UniProtKB-UniRule"/>
</dbReference>
<evidence type="ECO:0000256" key="1">
    <source>
        <dbReference type="ARBA" id="ARBA00000491"/>
    </source>
</evidence>
<dbReference type="AlphaFoldDB" id="A0A8G2F226"/>
<evidence type="ECO:0000256" key="2">
    <source>
        <dbReference type="ARBA" id="ARBA00002695"/>
    </source>
</evidence>
<dbReference type="PANTHER" id="PTHR43345:SF5">
    <property type="entry name" value="3-ISOPROPYLMALATE DEHYDRATASE SMALL SUBUNIT"/>
    <property type="match status" value="1"/>
</dbReference>
<proteinExistence type="inferred from homology"/>
<dbReference type="GO" id="GO:0009098">
    <property type="term" value="P:L-leucine biosynthetic process"/>
    <property type="evidence" value="ECO:0007669"/>
    <property type="project" value="UniProtKB-UniRule"/>
</dbReference>
<feature type="domain" description="Aconitase A/isopropylmalate dehydratase small subunit swivel" evidence="11">
    <location>
        <begin position="3"/>
        <end position="122"/>
    </location>
</feature>
<dbReference type="RefSeq" id="WP_093148799.1">
    <property type="nucleotide sequence ID" value="NZ_FNBW01000003.1"/>
</dbReference>
<evidence type="ECO:0000256" key="4">
    <source>
        <dbReference type="ARBA" id="ARBA00009845"/>
    </source>
</evidence>
<dbReference type="UniPathway" id="UPA00048">
    <property type="reaction ID" value="UER00071"/>
</dbReference>
<comment type="similarity">
    <text evidence="4 10">Belongs to the LeuD family. LeuD type 1 subfamily.</text>
</comment>
<evidence type="ECO:0000259" key="11">
    <source>
        <dbReference type="Pfam" id="PF00694"/>
    </source>
</evidence>
<protein>
    <recommendedName>
        <fullName evidence="10">3-isopropylmalate dehydratase small subunit</fullName>
        <ecNumber evidence="10">4.2.1.33</ecNumber>
    </recommendedName>
    <alternativeName>
        <fullName evidence="10">Alpha-IPM isomerase</fullName>
        <shortName evidence="10">IPMI</shortName>
    </alternativeName>
    <alternativeName>
        <fullName evidence="10">Isopropylmalate isomerase</fullName>
    </alternativeName>
</protein>
<evidence type="ECO:0000313" key="13">
    <source>
        <dbReference type="Proteomes" id="UP000198615"/>
    </source>
</evidence>
<comment type="pathway">
    <text evidence="3 10">Amino-acid biosynthesis; L-leucine biosynthesis; L-leucine from 3-methyl-2-oxobutanoate: step 2/4.</text>
</comment>
<evidence type="ECO:0000313" key="12">
    <source>
        <dbReference type="EMBL" id="SDF38875.1"/>
    </source>
</evidence>
<comment type="function">
    <text evidence="2 10">Catalyzes the isomerization between 2-isopropylmalate and 3-isopropylmalate, via the formation of 2-isopropylmaleate.</text>
</comment>
<accession>A0A8G2F226</accession>
<dbReference type="NCBIfam" id="TIGR00171">
    <property type="entry name" value="leuD"/>
    <property type="match status" value="1"/>
</dbReference>
<evidence type="ECO:0000256" key="6">
    <source>
        <dbReference type="ARBA" id="ARBA00022430"/>
    </source>
</evidence>
<dbReference type="CDD" id="cd01577">
    <property type="entry name" value="IPMI_Swivel"/>
    <property type="match status" value="1"/>
</dbReference>
<evidence type="ECO:0000256" key="8">
    <source>
        <dbReference type="ARBA" id="ARBA00023239"/>
    </source>
</evidence>
<dbReference type="InterPro" id="IPR004431">
    <property type="entry name" value="3-IsopropMal_deHydase_ssu"/>
</dbReference>
<dbReference type="GO" id="GO:0009316">
    <property type="term" value="C:3-isopropylmalate dehydratase complex"/>
    <property type="evidence" value="ECO:0007669"/>
    <property type="project" value="InterPro"/>
</dbReference>
<dbReference type="PANTHER" id="PTHR43345">
    <property type="entry name" value="3-ISOPROPYLMALATE DEHYDRATASE SMALL SUBUNIT 2-RELATED-RELATED"/>
    <property type="match status" value="1"/>
</dbReference>
<gene>
    <name evidence="10" type="primary">leuD</name>
    <name evidence="12" type="ORF">SAMN05660686_01121</name>
</gene>